<protein>
    <submittedName>
        <fullName evidence="2">Conjugal transfer protein TrbL</fullName>
    </submittedName>
</protein>
<dbReference type="RefSeq" id="WP_039395398.1">
    <property type="nucleotide sequence ID" value="NZ_JTDK01000002.1"/>
</dbReference>
<evidence type="ECO:0000313" key="2">
    <source>
        <dbReference type="EMBL" id="KHK99518.1"/>
    </source>
</evidence>
<sequence length="149" mass="15598">MDTVITILHVGTAVFIVGPMAIIPMTGLRALRSGNAAQVKTLAKSTMIFSWLSLLTFIFGFGAMSMADPKYGLSITTPWILWSIIAYAVAFVLNAFVVVPQMNKAADAIEAAGPDAAGTKPAGYGAIAASNGIASLLLVVVVILMIWKP</sequence>
<dbReference type="STRING" id="1348253.LK09_02480"/>
<feature type="transmembrane region" description="Helical" evidence="1">
    <location>
        <begin position="6"/>
        <end position="28"/>
    </location>
</feature>
<feature type="transmembrane region" description="Helical" evidence="1">
    <location>
        <begin position="121"/>
        <end position="147"/>
    </location>
</feature>
<name>A0A0B2ACL5_9MICO</name>
<dbReference type="Proteomes" id="UP000031030">
    <property type="component" value="Unassembled WGS sequence"/>
</dbReference>
<dbReference type="OrthoDB" id="5190563at2"/>
<comment type="caution">
    <text evidence="2">The sequence shown here is derived from an EMBL/GenBank/DDBJ whole genome shotgun (WGS) entry which is preliminary data.</text>
</comment>
<proteinExistence type="predicted"/>
<accession>A0A0B2ACL5</accession>
<evidence type="ECO:0000256" key="1">
    <source>
        <dbReference type="SAM" id="Phobius"/>
    </source>
</evidence>
<dbReference type="EMBL" id="JTDK01000002">
    <property type="protein sequence ID" value="KHK99518.1"/>
    <property type="molecule type" value="Genomic_DNA"/>
</dbReference>
<keyword evidence="1" id="KW-0472">Membrane</keyword>
<keyword evidence="3" id="KW-1185">Reference proteome</keyword>
<keyword evidence="1" id="KW-0812">Transmembrane</keyword>
<organism evidence="2 3">
    <name type="scientific">Microbacterium mangrovi</name>
    <dbReference type="NCBI Taxonomy" id="1348253"/>
    <lineage>
        <taxon>Bacteria</taxon>
        <taxon>Bacillati</taxon>
        <taxon>Actinomycetota</taxon>
        <taxon>Actinomycetes</taxon>
        <taxon>Micrococcales</taxon>
        <taxon>Microbacteriaceae</taxon>
        <taxon>Microbacterium</taxon>
    </lineage>
</organism>
<evidence type="ECO:0000313" key="3">
    <source>
        <dbReference type="Proteomes" id="UP000031030"/>
    </source>
</evidence>
<dbReference type="InterPro" id="IPR018729">
    <property type="entry name" value="DUF2269_transmembrane"/>
</dbReference>
<feature type="transmembrane region" description="Helical" evidence="1">
    <location>
        <begin position="79"/>
        <end position="100"/>
    </location>
</feature>
<keyword evidence="1" id="KW-1133">Transmembrane helix</keyword>
<dbReference type="AlphaFoldDB" id="A0A0B2ACL5"/>
<reference evidence="2 3" key="1">
    <citation type="submission" date="2014-11" db="EMBL/GenBank/DDBJ databases">
        <title>Genome sequence of Microbacterium mangrovi MUSC 115(T).</title>
        <authorList>
            <person name="Lee L.-H."/>
        </authorList>
    </citation>
    <scope>NUCLEOTIDE SEQUENCE [LARGE SCALE GENOMIC DNA]</scope>
    <source>
        <strain evidence="2 3">MUSC 115</strain>
    </source>
</reference>
<dbReference type="Pfam" id="PF10027">
    <property type="entry name" value="DUF2269"/>
    <property type="match status" value="1"/>
</dbReference>
<gene>
    <name evidence="2" type="ORF">LK09_02480</name>
</gene>
<feature type="transmembrane region" description="Helical" evidence="1">
    <location>
        <begin position="48"/>
        <end position="67"/>
    </location>
</feature>